<evidence type="ECO:0000313" key="5">
    <source>
        <dbReference type="Proteomes" id="UP000276055"/>
    </source>
</evidence>
<proteinExistence type="predicted"/>
<comment type="caution">
    <text evidence="4">The sequence shown here is derived from an EMBL/GenBank/DDBJ whole genome shotgun (WGS) entry which is preliminary data.</text>
</comment>
<dbReference type="InterPro" id="IPR020845">
    <property type="entry name" value="AMP-binding_CS"/>
</dbReference>
<reference evidence="4 5" key="1">
    <citation type="submission" date="2018-10" db="EMBL/GenBank/DDBJ databases">
        <title>Genomic Encyclopedia of Type Strains, Phase IV (KMG-IV): sequencing the most valuable type-strain genomes for metagenomic binning, comparative biology and taxonomic classification.</title>
        <authorList>
            <person name="Goeker M."/>
        </authorList>
    </citation>
    <scope>NUCLEOTIDE SEQUENCE [LARGE SCALE GENOMIC DNA]</scope>
    <source>
        <strain evidence="4 5">DSM 25586</strain>
    </source>
</reference>
<dbReference type="Pfam" id="PF00561">
    <property type="entry name" value="Abhydrolase_1"/>
    <property type="match status" value="1"/>
</dbReference>
<dbReference type="AlphaFoldDB" id="A0A495EP59"/>
<dbReference type="Gene3D" id="3.40.50.1820">
    <property type="entry name" value="alpha/beta hydrolase"/>
    <property type="match status" value="1"/>
</dbReference>
<feature type="domain" description="AMP-dependent synthetase/ligase" evidence="2">
    <location>
        <begin position="362"/>
        <end position="741"/>
    </location>
</feature>
<feature type="domain" description="AB hydrolase-1" evidence="3">
    <location>
        <begin position="53"/>
        <end position="294"/>
    </location>
</feature>
<dbReference type="Pfam" id="PF00501">
    <property type="entry name" value="AMP-binding"/>
    <property type="match status" value="1"/>
</dbReference>
<dbReference type="OrthoDB" id="812569at2"/>
<dbReference type="PANTHER" id="PTHR43767:SF1">
    <property type="entry name" value="NONRIBOSOMAL PEPTIDE SYNTHASE PES1 (EUROFUNG)-RELATED"/>
    <property type="match status" value="1"/>
</dbReference>
<feature type="region of interest" description="Disordered" evidence="1">
    <location>
        <begin position="309"/>
        <end position="337"/>
    </location>
</feature>
<evidence type="ECO:0000256" key="1">
    <source>
        <dbReference type="SAM" id="MobiDB-lite"/>
    </source>
</evidence>
<dbReference type="InterPro" id="IPR000873">
    <property type="entry name" value="AMP-dep_synth/lig_dom"/>
</dbReference>
<dbReference type="InterPro" id="IPR042099">
    <property type="entry name" value="ANL_N_sf"/>
</dbReference>
<dbReference type="PANTHER" id="PTHR43767">
    <property type="entry name" value="LONG-CHAIN-FATTY-ACID--COA LIGASE"/>
    <property type="match status" value="1"/>
</dbReference>
<gene>
    <name evidence="4" type="ORF">C8D78_2905</name>
</gene>
<dbReference type="SUPFAM" id="SSF53474">
    <property type="entry name" value="alpha/beta-Hydrolases"/>
    <property type="match status" value="1"/>
</dbReference>
<organism evidence="4 5">
    <name type="scientific">Arthrobacter oryzae</name>
    <dbReference type="NCBI Taxonomy" id="409290"/>
    <lineage>
        <taxon>Bacteria</taxon>
        <taxon>Bacillati</taxon>
        <taxon>Actinomycetota</taxon>
        <taxon>Actinomycetes</taxon>
        <taxon>Micrococcales</taxon>
        <taxon>Micrococcaceae</taxon>
        <taxon>Arthrobacter</taxon>
    </lineage>
</organism>
<keyword evidence="4" id="KW-0436">Ligase</keyword>
<evidence type="ECO:0000259" key="2">
    <source>
        <dbReference type="Pfam" id="PF00501"/>
    </source>
</evidence>
<feature type="compositionally biased region" description="Pro residues" evidence="1">
    <location>
        <begin position="319"/>
        <end position="328"/>
    </location>
</feature>
<protein>
    <submittedName>
        <fullName evidence="4">Acyl-CoA synthetase (AMP-forming)/AMP-acid ligase II</fullName>
    </submittedName>
</protein>
<dbReference type="InterPro" id="IPR029058">
    <property type="entry name" value="AB_hydrolase_fold"/>
</dbReference>
<accession>A0A495EP59</accession>
<dbReference type="Proteomes" id="UP000276055">
    <property type="component" value="Unassembled WGS sequence"/>
</dbReference>
<sequence length="895" mass="91967">MVTAAWTGVDPEWSREIDVPSTSGADAPGTVRRWHLLDNGAQLARRGLTPAGTLLCVHGNPTWSYLWRTLLAAGSDPAHPWRVVAVDQLDMGFSERTGTFRRLADRINDLGDLTAALGLDGPVVTVGHDWGGVISLGWALAHPRQLAGVGLTNTAVHQPAGTNIPPALRLALHPAVHRWGTTTSDTFLRVTHSLAHPPLAADVRSAFMAPYRGTGRRAGVGNFVADIPADPSHPSFPALSRVAEGLRGLKVPALMLWGPRDPIFSDRYLKDLIGRLPDAKVHRFEGAGHLVAEDRNIAAPVFEWLAGHRRDKDNGPVDGPAPEPPTPDPGTGLPPLWAPLTELAAGPAGGDTAVAEMAPDGSVARSLSWQELERSIAALAAGLKEAGVGPGSRVSLMVPPGVDLTVVLYACLRLGAVVVVADAGLGTRGLSRAVKGATPDFLIGIDRALAAAAALGWSGRRISVRDLPAGRRRVLAVETSLAALARRGAGLSPEPASRVPDADPDADAPAAVLFTSGSTGPAKGVLYTHRQLAAMRDTVAATLGIRPGARLVAGFAPFALLGPALGAVSVTPAMDVTVPRTLTARALGDAAAAIDATVIFASPAALRNVLVTRGGLSGAGLEALGRVELLLSAGAPVPESLLAEVQRMVPLASLHTPYGMTEALPVTDISLEQIRSAAADAAAGTVAGAGNGVCVGLPVHGARVAVIPLASDGSAPGDQPVTAAGVTGEILVSAPHVKEAYDRLWLTQRESVRTAGWHRTGDVGHFDAAGRLWVEGRLAHVVTAPGAVVTPVGAEQAIERLDGVGLAAVIGVGPAGTQAVAAVVETVPPARRAGPAAPQLAGRVRAAAREAGVSVSAVLVVPSQPTDIRHNAKIDRTRLSRWASAVLAGGRPGTP</sequence>
<dbReference type="GO" id="GO:0016874">
    <property type="term" value="F:ligase activity"/>
    <property type="evidence" value="ECO:0007669"/>
    <property type="project" value="UniProtKB-KW"/>
</dbReference>
<dbReference type="PROSITE" id="PS00455">
    <property type="entry name" value="AMP_BINDING"/>
    <property type="match status" value="1"/>
</dbReference>
<dbReference type="SUPFAM" id="SSF56801">
    <property type="entry name" value="Acetyl-CoA synthetase-like"/>
    <property type="match status" value="1"/>
</dbReference>
<dbReference type="EMBL" id="RBIR01000006">
    <property type="protein sequence ID" value="RKR18704.1"/>
    <property type="molecule type" value="Genomic_DNA"/>
</dbReference>
<dbReference type="Gene3D" id="3.40.50.12780">
    <property type="entry name" value="N-terminal domain of ligase-like"/>
    <property type="match status" value="1"/>
</dbReference>
<evidence type="ECO:0000313" key="4">
    <source>
        <dbReference type="EMBL" id="RKR18704.1"/>
    </source>
</evidence>
<dbReference type="RefSeq" id="WP_120954553.1">
    <property type="nucleotide sequence ID" value="NZ_RBIR01000006.1"/>
</dbReference>
<dbReference type="InterPro" id="IPR050237">
    <property type="entry name" value="ATP-dep_AMP-bd_enzyme"/>
</dbReference>
<name>A0A495EP59_9MICC</name>
<evidence type="ECO:0000259" key="3">
    <source>
        <dbReference type="Pfam" id="PF00561"/>
    </source>
</evidence>
<dbReference type="InterPro" id="IPR000073">
    <property type="entry name" value="AB_hydrolase_1"/>
</dbReference>